<dbReference type="EMBL" id="BTGB01000001">
    <property type="protein sequence ID" value="GMM43780.1"/>
    <property type="molecule type" value="Genomic_DNA"/>
</dbReference>
<keyword evidence="4 11" id="KW-0949">S-adenosyl-L-methionine</keyword>
<protein>
    <recommendedName>
        <fullName evidence="6">Alpha N-terminal protein methyltransferase 1</fullName>
        <ecNumber evidence="5">2.1.1.244</ecNumber>
    </recommendedName>
    <alternativeName>
        <fullName evidence="7">X-Pro-Lys N-terminal protein methyltransferase 1</fullName>
    </alternativeName>
</protein>
<evidence type="ECO:0000256" key="9">
    <source>
        <dbReference type="ARBA" id="ARBA00047885"/>
    </source>
</evidence>
<dbReference type="GO" id="GO:0032259">
    <property type="term" value="P:methylation"/>
    <property type="evidence" value="ECO:0007669"/>
    <property type="project" value="UniProtKB-KW"/>
</dbReference>
<evidence type="ECO:0000256" key="5">
    <source>
        <dbReference type="ARBA" id="ARBA00039112"/>
    </source>
</evidence>
<keyword evidence="3" id="KW-0808">Transferase</keyword>
<dbReference type="InterPro" id="IPR008576">
    <property type="entry name" value="MeTrfase_NTM1"/>
</dbReference>
<name>A0AAV5QX86_PICKL</name>
<dbReference type="GO" id="GO:0071885">
    <property type="term" value="F:N-terminal protein N-methyltransferase activity"/>
    <property type="evidence" value="ECO:0007669"/>
    <property type="project" value="UniProtKB-EC"/>
</dbReference>
<evidence type="ECO:0000256" key="3">
    <source>
        <dbReference type="ARBA" id="ARBA00022679"/>
    </source>
</evidence>
<dbReference type="Gene3D" id="3.40.50.150">
    <property type="entry name" value="Vaccinia Virus protein VP39"/>
    <property type="match status" value="1"/>
</dbReference>
<dbReference type="GO" id="GO:0005737">
    <property type="term" value="C:cytoplasm"/>
    <property type="evidence" value="ECO:0007669"/>
    <property type="project" value="TreeGrafter"/>
</dbReference>
<organism evidence="12 13">
    <name type="scientific">Pichia kluyveri</name>
    <name type="common">Yeast</name>
    <dbReference type="NCBI Taxonomy" id="36015"/>
    <lineage>
        <taxon>Eukaryota</taxon>
        <taxon>Fungi</taxon>
        <taxon>Dikarya</taxon>
        <taxon>Ascomycota</taxon>
        <taxon>Saccharomycotina</taxon>
        <taxon>Pichiomycetes</taxon>
        <taxon>Pichiales</taxon>
        <taxon>Pichiaceae</taxon>
        <taxon>Pichia</taxon>
    </lineage>
</organism>
<dbReference type="PIRSF" id="PIRSF016958">
    <property type="entry name" value="DUF858_MeTrfase_lik"/>
    <property type="match status" value="1"/>
</dbReference>
<comment type="caution">
    <text evidence="12">The sequence shown here is derived from an EMBL/GenBank/DDBJ whole genome shotgun (WGS) entry which is preliminary data.</text>
</comment>
<comment type="similarity">
    <text evidence="1">Belongs to the methyltransferase superfamily. NTM1 family.</text>
</comment>
<comment type="catalytic activity">
    <reaction evidence="8">
        <text>N-terminal L-seryl-L-prolyl-L-lysyl-[protein] + 3 S-adenosyl-L-methionine = N-terminal N,N,N-trimethyl-L-seryl-L-prolyl-L-lysyl-[protein] + 3 S-adenosyl-L-homocysteine + 3 H(+)</text>
        <dbReference type="Rhea" id="RHEA:54724"/>
        <dbReference type="Rhea" id="RHEA-COMP:13789"/>
        <dbReference type="Rhea" id="RHEA-COMP:13973"/>
        <dbReference type="ChEBI" id="CHEBI:15378"/>
        <dbReference type="ChEBI" id="CHEBI:57856"/>
        <dbReference type="ChEBI" id="CHEBI:59789"/>
        <dbReference type="ChEBI" id="CHEBI:138061"/>
        <dbReference type="ChEBI" id="CHEBI:138317"/>
        <dbReference type="EC" id="2.1.1.244"/>
    </reaction>
</comment>
<accession>A0AAV5QX86</accession>
<reference evidence="12 13" key="1">
    <citation type="journal article" date="2023" name="Elife">
        <title>Identification of key yeast species and microbe-microbe interactions impacting larval growth of Drosophila in the wild.</title>
        <authorList>
            <person name="Mure A."/>
            <person name="Sugiura Y."/>
            <person name="Maeda R."/>
            <person name="Honda K."/>
            <person name="Sakurai N."/>
            <person name="Takahashi Y."/>
            <person name="Watada M."/>
            <person name="Katoh T."/>
            <person name="Gotoh A."/>
            <person name="Gotoh Y."/>
            <person name="Taniguchi I."/>
            <person name="Nakamura K."/>
            <person name="Hayashi T."/>
            <person name="Katayama T."/>
            <person name="Uemura T."/>
            <person name="Hattori Y."/>
        </authorList>
    </citation>
    <scope>NUCLEOTIDE SEQUENCE [LARGE SCALE GENOMIC DNA]</scope>
    <source>
        <strain evidence="12 13">PK-24</strain>
    </source>
</reference>
<evidence type="ECO:0000256" key="4">
    <source>
        <dbReference type="ARBA" id="ARBA00022691"/>
    </source>
</evidence>
<feature type="binding site" evidence="11">
    <location>
        <position position="87"/>
    </location>
    <ligand>
        <name>S-adenosyl-L-methionine</name>
        <dbReference type="ChEBI" id="CHEBI:59789"/>
    </ligand>
</feature>
<feature type="binding site" evidence="11">
    <location>
        <position position="156"/>
    </location>
    <ligand>
        <name>S-adenosyl-L-methionine</name>
        <dbReference type="ChEBI" id="CHEBI:59789"/>
    </ligand>
</feature>
<evidence type="ECO:0000256" key="10">
    <source>
        <dbReference type="ARBA" id="ARBA00048167"/>
    </source>
</evidence>
<evidence type="ECO:0000313" key="12">
    <source>
        <dbReference type="EMBL" id="GMM43780.1"/>
    </source>
</evidence>
<dbReference type="PANTHER" id="PTHR12753:SF0">
    <property type="entry name" value="ALPHA N-TERMINAL PROTEIN METHYLTRANSFERASE 1"/>
    <property type="match status" value="1"/>
</dbReference>
<dbReference type="CDD" id="cd02440">
    <property type="entry name" value="AdoMet_MTases"/>
    <property type="match status" value="1"/>
</dbReference>
<evidence type="ECO:0000313" key="13">
    <source>
        <dbReference type="Proteomes" id="UP001378960"/>
    </source>
</evidence>
<evidence type="ECO:0000256" key="7">
    <source>
        <dbReference type="ARBA" id="ARBA00043129"/>
    </source>
</evidence>
<evidence type="ECO:0000256" key="8">
    <source>
        <dbReference type="ARBA" id="ARBA00047306"/>
    </source>
</evidence>
<evidence type="ECO:0000256" key="11">
    <source>
        <dbReference type="PIRSR" id="PIRSR016958-1"/>
    </source>
</evidence>
<dbReference type="AlphaFoldDB" id="A0AAV5QX86"/>
<feature type="binding site" evidence="11">
    <location>
        <begin position="139"/>
        <end position="140"/>
    </location>
    <ligand>
        <name>S-adenosyl-L-methionine</name>
        <dbReference type="ChEBI" id="CHEBI:59789"/>
    </ligand>
</feature>
<comment type="catalytic activity">
    <reaction evidence="9">
        <text>N-terminal L-prolyl-L-prolyl-L-lysyl-[protein] + 2 S-adenosyl-L-methionine = N-terminal N,N-dimethyl-L-prolyl-L-prolyl-L-lysyl-[protein] + 2 S-adenosyl-L-homocysteine + 2 H(+)</text>
        <dbReference type="Rhea" id="RHEA:54736"/>
        <dbReference type="Rhea" id="RHEA-COMP:13787"/>
        <dbReference type="Rhea" id="RHEA-COMP:13974"/>
        <dbReference type="ChEBI" id="CHEBI:15378"/>
        <dbReference type="ChEBI" id="CHEBI:57856"/>
        <dbReference type="ChEBI" id="CHEBI:59789"/>
        <dbReference type="ChEBI" id="CHEBI:138059"/>
        <dbReference type="ChEBI" id="CHEBI:138318"/>
        <dbReference type="EC" id="2.1.1.244"/>
    </reaction>
</comment>
<gene>
    <name evidence="12" type="ORF">DAPK24_003550</name>
</gene>
<sequence length="250" mass="28430">MPGKVVTENNEETSNGIEENVDELIDYNDAISYWSEIPATVDGVLGGFGESTSVPKADIVGSSTFMRKLKSRWSVENGKINYGIDFGAGIGRVTRDYLHKICDKVDLLEPVDSFVKQMRIELKDLTNDGKIGEIYDIPMQDWRSSEPNKYSIIWCQWCCGHLPDNAFLEWLDECKRGLQNDGILIIKENNTNDDNDLFDPDDSSKTRSDKNFRKLFIQGNWKLIATDIQKGVPKELLPIRMYALKPLNKV</sequence>
<dbReference type="EC" id="2.1.1.244" evidence="5"/>
<dbReference type="Proteomes" id="UP001378960">
    <property type="component" value="Unassembled WGS sequence"/>
</dbReference>
<proteinExistence type="inferred from homology"/>
<dbReference type="PANTHER" id="PTHR12753">
    <property type="entry name" value="AD-003 - RELATED"/>
    <property type="match status" value="1"/>
</dbReference>
<feature type="binding site" evidence="11">
    <location>
        <position position="92"/>
    </location>
    <ligand>
        <name>S-adenosyl-L-methionine</name>
        <dbReference type="ChEBI" id="CHEBI:59789"/>
    </ligand>
</feature>
<dbReference type="Pfam" id="PF05891">
    <property type="entry name" value="Methyltransf_PK"/>
    <property type="match status" value="1"/>
</dbReference>
<evidence type="ECO:0000256" key="1">
    <source>
        <dbReference type="ARBA" id="ARBA00009059"/>
    </source>
</evidence>
<dbReference type="InterPro" id="IPR029063">
    <property type="entry name" value="SAM-dependent_MTases_sf"/>
</dbReference>
<dbReference type="SUPFAM" id="SSF53335">
    <property type="entry name" value="S-adenosyl-L-methionine-dependent methyltransferases"/>
    <property type="match status" value="1"/>
</dbReference>
<evidence type="ECO:0000256" key="6">
    <source>
        <dbReference type="ARBA" id="ARBA00039449"/>
    </source>
</evidence>
<keyword evidence="13" id="KW-1185">Reference proteome</keyword>
<evidence type="ECO:0000256" key="2">
    <source>
        <dbReference type="ARBA" id="ARBA00022603"/>
    </source>
</evidence>
<comment type="catalytic activity">
    <reaction evidence="10">
        <text>N-terminal L-alanyl-L-prolyl-L-lysyl-[protein] + 3 S-adenosyl-L-methionine = N-terminal N,N,N-trimethyl-L-alanyl-L-prolyl-L-lysyl-[protein] + 3 S-adenosyl-L-homocysteine + 3 H(+)</text>
        <dbReference type="Rhea" id="RHEA:54712"/>
        <dbReference type="Rhea" id="RHEA-COMP:13785"/>
        <dbReference type="Rhea" id="RHEA-COMP:13971"/>
        <dbReference type="ChEBI" id="CHEBI:15378"/>
        <dbReference type="ChEBI" id="CHEBI:57856"/>
        <dbReference type="ChEBI" id="CHEBI:59789"/>
        <dbReference type="ChEBI" id="CHEBI:138057"/>
        <dbReference type="ChEBI" id="CHEBI:138315"/>
        <dbReference type="EC" id="2.1.1.244"/>
    </reaction>
</comment>
<keyword evidence="2 12" id="KW-0489">Methyltransferase</keyword>